<proteinExistence type="predicted"/>
<comment type="caution">
    <text evidence="1">The sequence shown here is derived from an EMBL/GenBank/DDBJ whole genome shotgun (WGS) entry which is preliminary data.</text>
</comment>
<accession>A0ABN9XGT2</accession>
<sequence length="104" mass="11122">MILATPDMSLEGPLGARVVLPERGKAGYRFRGCVDVAWISHPARSGPRPQLTTHEAVLLECPRSVALDSSRLSPRWALGVPRPTPGVCSFKKSPPALALLVGRA</sequence>
<evidence type="ECO:0000313" key="1">
    <source>
        <dbReference type="EMBL" id="CAK0898898.1"/>
    </source>
</evidence>
<keyword evidence="2" id="KW-1185">Reference proteome</keyword>
<organism evidence="1 2">
    <name type="scientific">Prorocentrum cordatum</name>
    <dbReference type="NCBI Taxonomy" id="2364126"/>
    <lineage>
        <taxon>Eukaryota</taxon>
        <taxon>Sar</taxon>
        <taxon>Alveolata</taxon>
        <taxon>Dinophyceae</taxon>
        <taxon>Prorocentrales</taxon>
        <taxon>Prorocentraceae</taxon>
        <taxon>Prorocentrum</taxon>
    </lineage>
</organism>
<dbReference type="EMBL" id="CAUYUJ010020516">
    <property type="protein sequence ID" value="CAK0898898.1"/>
    <property type="molecule type" value="Genomic_DNA"/>
</dbReference>
<evidence type="ECO:0000313" key="2">
    <source>
        <dbReference type="Proteomes" id="UP001189429"/>
    </source>
</evidence>
<gene>
    <name evidence="1" type="ORF">PCOR1329_LOCUS76554</name>
</gene>
<reference evidence="1" key="1">
    <citation type="submission" date="2023-10" db="EMBL/GenBank/DDBJ databases">
        <authorList>
            <person name="Chen Y."/>
            <person name="Shah S."/>
            <person name="Dougan E. K."/>
            <person name="Thang M."/>
            <person name="Chan C."/>
        </authorList>
    </citation>
    <scope>NUCLEOTIDE SEQUENCE [LARGE SCALE GENOMIC DNA]</scope>
</reference>
<feature type="non-terminal residue" evidence="1">
    <location>
        <position position="104"/>
    </location>
</feature>
<name>A0ABN9XGT2_9DINO</name>
<dbReference type="Proteomes" id="UP001189429">
    <property type="component" value="Unassembled WGS sequence"/>
</dbReference>
<protein>
    <submittedName>
        <fullName evidence="1">Uncharacterized protein</fullName>
    </submittedName>
</protein>